<dbReference type="PROSITE" id="PS00409">
    <property type="entry name" value="PROKAR_NTER_METHYL"/>
    <property type="match status" value="1"/>
</dbReference>
<gene>
    <name evidence="2" type="ORF">Poly59_21000</name>
</gene>
<dbReference type="RefSeq" id="WP_146533925.1">
    <property type="nucleotide sequence ID" value="NZ_SJPX01000002.1"/>
</dbReference>
<dbReference type="OrthoDB" id="278593at2"/>
<evidence type="ECO:0000256" key="1">
    <source>
        <dbReference type="SAM" id="Phobius"/>
    </source>
</evidence>
<protein>
    <recommendedName>
        <fullName evidence="4">General secretion pathway GspH domain-containing protein</fullName>
    </recommendedName>
</protein>
<keyword evidence="1" id="KW-0812">Transmembrane</keyword>
<dbReference type="AlphaFoldDB" id="A0A5C6F395"/>
<name>A0A5C6F395_9BACT</name>
<dbReference type="InterPro" id="IPR012902">
    <property type="entry name" value="N_methyl_site"/>
</dbReference>
<evidence type="ECO:0000313" key="3">
    <source>
        <dbReference type="Proteomes" id="UP000317977"/>
    </source>
</evidence>
<reference evidence="2 3" key="1">
    <citation type="submission" date="2019-02" db="EMBL/GenBank/DDBJ databases">
        <title>Deep-cultivation of Planctomycetes and their phenomic and genomic characterization uncovers novel biology.</title>
        <authorList>
            <person name="Wiegand S."/>
            <person name="Jogler M."/>
            <person name="Boedeker C."/>
            <person name="Pinto D."/>
            <person name="Vollmers J."/>
            <person name="Rivas-Marin E."/>
            <person name="Kohn T."/>
            <person name="Peeters S.H."/>
            <person name="Heuer A."/>
            <person name="Rast P."/>
            <person name="Oberbeckmann S."/>
            <person name="Bunk B."/>
            <person name="Jeske O."/>
            <person name="Meyerdierks A."/>
            <person name="Storesund J.E."/>
            <person name="Kallscheuer N."/>
            <person name="Luecker S."/>
            <person name="Lage O.M."/>
            <person name="Pohl T."/>
            <person name="Merkel B.J."/>
            <person name="Hornburger P."/>
            <person name="Mueller R.-W."/>
            <person name="Bruemmer F."/>
            <person name="Labrenz M."/>
            <person name="Spormann A.M."/>
            <person name="Op Den Camp H."/>
            <person name="Overmann J."/>
            <person name="Amann R."/>
            <person name="Jetten M.S.M."/>
            <person name="Mascher T."/>
            <person name="Medema M.H."/>
            <person name="Devos D.P."/>
            <person name="Kaster A.-K."/>
            <person name="Ovreas L."/>
            <person name="Rohde M."/>
            <person name="Galperin M.Y."/>
            <person name="Jogler C."/>
        </authorList>
    </citation>
    <scope>NUCLEOTIDE SEQUENCE [LARGE SCALE GENOMIC DNA]</scope>
    <source>
        <strain evidence="2 3">Poly59</strain>
    </source>
</reference>
<evidence type="ECO:0008006" key="4">
    <source>
        <dbReference type="Google" id="ProtNLM"/>
    </source>
</evidence>
<dbReference type="EMBL" id="SJPX01000002">
    <property type="protein sequence ID" value="TWU55798.1"/>
    <property type="molecule type" value="Genomic_DNA"/>
</dbReference>
<dbReference type="Proteomes" id="UP000317977">
    <property type="component" value="Unassembled WGS sequence"/>
</dbReference>
<organism evidence="2 3">
    <name type="scientific">Rubripirellula reticaptiva</name>
    <dbReference type="NCBI Taxonomy" id="2528013"/>
    <lineage>
        <taxon>Bacteria</taxon>
        <taxon>Pseudomonadati</taxon>
        <taxon>Planctomycetota</taxon>
        <taxon>Planctomycetia</taxon>
        <taxon>Pirellulales</taxon>
        <taxon>Pirellulaceae</taxon>
        <taxon>Rubripirellula</taxon>
    </lineage>
</organism>
<accession>A0A5C6F395</accession>
<keyword evidence="1" id="KW-1133">Transmembrane helix</keyword>
<proteinExistence type="predicted"/>
<sequence length="160" mass="17426">MNSRICDEPISPHRRQGVSLIETILVVMLLASATVAGSFMLNGQWLSRRGATDLTNHVYETITMSRNTAISHQTNVLIRHDNVGGHEVLTIVEEAGPFSAGKKWQVDLGEHLKIDGSPTEIWFKATGSADRGLEWKISDGVTAGLVLVTPVDGNVTRKLP</sequence>
<comment type="caution">
    <text evidence="2">The sequence shown here is derived from an EMBL/GenBank/DDBJ whole genome shotgun (WGS) entry which is preliminary data.</text>
</comment>
<keyword evidence="1" id="KW-0472">Membrane</keyword>
<evidence type="ECO:0000313" key="2">
    <source>
        <dbReference type="EMBL" id="TWU55798.1"/>
    </source>
</evidence>
<feature type="transmembrane region" description="Helical" evidence="1">
    <location>
        <begin position="20"/>
        <end position="41"/>
    </location>
</feature>
<keyword evidence="3" id="KW-1185">Reference proteome</keyword>